<proteinExistence type="predicted"/>
<keyword evidence="2" id="KW-1185">Reference proteome</keyword>
<comment type="caution">
    <text evidence="1">The sequence shown here is derived from an EMBL/GenBank/DDBJ whole genome shotgun (WGS) entry which is preliminary data.</text>
</comment>
<evidence type="ECO:0000313" key="2">
    <source>
        <dbReference type="Proteomes" id="UP000314294"/>
    </source>
</evidence>
<sequence length="105" mass="11235">MLSISRTEMYHFKEDIIKKDPLSPLVYAVTAEDSTSGLQLILSLMMGDDVVVRTNIHGAASAHLWGANRCGRDKRGEGVSGGAEQITLAVDNGGLQLQPSPPSKN</sequence>
<accession>A0A4Z2GQI1</accession>
<evidence type="ECO:0000313" key="1">
    <source>
        <dbReference type="EMBL" id="TNN55561.1"/>
    </source>
</evidence>
<dbReference type="AlphaFoldDB" id="A0A4Z2GQI1"/>
<dbReference type="Proteomes" id="UP000314294">
    <property type="component" value="Unassembled WGS sequence"/>
</dbReference>
<gene>
    <name evidence="1" type="ORF">EYF80_034219</name>
</gene>
<organism evidence="1 2">
    <name type="scientific">Liparis tanakae</name>
    <name type="common">Tanaka's snailfish</name>
    <dbReference type="NCBI Taxonomy" id="230148"/>
    <lineage>
        <taxon>Eukaryota</taxon>
        <taxon>Metazoa</taxon>
        <taxon>Chordata</taxon>
        <taxon>Craniata</taxon>
        <taxon>Vertebrata</taxon>
        <taxon>Euteleostomi</taxon>
        <taxon>Actinopterygii</taxon>
        <taxon>Neopterygii</taxon>
        <taxon>Teleostei</taxon>
        <taxon>Neoteleostei</taxon>
        <taxon>Acanthomorphata</taxon>
        <taxon>Eupercaria</taxon>
        <taxon>Perciformes</taxon>
        <taxon>Cottioidei</taxon>
        <taxon>Cottales</taxon>
        <taxon>Liparidae</taxon>
        <taxon>Liparis</taxon>
    </lineage>
</organism>
<protein>
    <submittedName>
        <fullName evidence="1">Uncharacterized protein</fullName>
    </submittedName>
</protein>
<name>A0A4Z2GQI1_9TELE</name>
<dbReference type="EMBL" id="SRLO01000452">
    <property type="protein sequence ID" value="TNN55561.1"/>
    <property type="molecule type" value="Genomic_DNA"/>
</dbReference>
<reference evidence="1 2" key="1">
    <citation type="submission" date="2019-03" db="EMBL/GenBank/DDBJ databases">
        <title>First draft genome of Liparis tanakae, snailfish: a comprehensive survey of snailfish specific genes.</title>
        <authorList>
            <person name="Kim W."/>
            <person name="Song I."/>
            <person name="Jeong J.-H."/>
            <person name="Kim D."/>
            <person name="Kim S."/>
            <person name="Ryu S."/>
            <person name="Song J.Y."/>
            <person name="Lee S.K."/>
        </authorList>
    </citation>
    <scope>NUCLEOTIDE SEQUENCE [LARGE SCALE GENOMIC DNA]</scope>
    <source>
        <tissue evidence="1">Muscle</tissue>
    </source>
</reference>